<evidence type="ECO:0000313" key="8">
    <source>
        <dbReference type="EMBL" id="SEN77356.1"/>
    </source>
</evidence>
<organism evidence="8 9">
    <name type="scientific">Brachymonas denitrificans DSM 15123</name>
    <dbReference type="NCBI Taxonomy" id="1121117"/>
    <lineage>
        <taxon>Bacteria</taxon>
        <taxon>Pseudomonadati</taxon>
        <taxon>Pseudomonadota</taxon>
        <taxon>Betaproteobacteria</taxon>
        <taxon>Burkholderiales</taxon>
        <taxon>Comamonadaceae</taxon>
        <taxon>Brachymonas</taxon>
    </lineage>
</organism>
<dbReference type="STRING" id="1121117.SAMN02745977_02000"/>
<dbReference type="PANTHER" id="PTHR38459">
    <property type="entry name" value="PROPHAGE BACTOPRENOL-LINKED GLUCOSE TRANSLOCASE HOMOLOG"/>
    <property type="match status" value="1"/>
</dbReference>
<keyword evidence="9" id="KW-1185">Reference proteome</keyword>
<evidence type="ECO:0000256" key="6">
    <source>
        <dbReference type="SAM" id="Phobius"/>
    </source>
</evidence>
<dbReference type="InterPro" id="IPR007267">
    <property type="entry name" value="GtrA_DPMS_TM"/>
</dbReference>
<keyword evidence="4 6" id="KW-1133">Transmembrane helix</keyword>
<keyword evidence="5 6" id="KW-0472">Membrane</keyword>
<dbReference type="Pfam" id="PF04138">
    <property type="entry name" value="GtrA_DPMS_TM"/>
    <property type="match status" value="1"/>
</dbReference>
<sequence>MLRSLPPPLRFIAVGCCAAAVHWGVVRLLVEAGWLQPLPANVLGWMIAFGVSFAGHALWTFAEHGAPWQQALPRFLAVSAAGFAVNQGAYALALHWLPWRYDVLLAGVLVAVAAGTYVLGKLWAFRAAGR</sequence>
<gene>
    <name evidence="8" type="ORF">SAMN02745977_02000</name>
</gene>
<feature type="domain" description="GtrA/DPMS transmembrane" evidence="7">
    <location>
        <begin position="10"/>
        <end position="125"/>
    </location>
</feature>
<dbReference type="AlphaFoldDB" id="A0A1H8JAJ9"/>
<dbReference type="InterPro" id="IPR051401">
    <property type="entry name" value="GtrA_CellWall_Glycosyl"/>
</dbReference>
<dbReference type="GO" id="GO:0005886">
    <property type="term" value="C:plasma membrane"/>
    <property type="evidence" value="ECO:0007669"/>
    <property type="project" value="TreeGrafter"/>
</dbReference>
<reference evidence="8 9" key="1">
    <citation type="submission" date="2016-10" db="EMBL/GenBank/DDBJ databases">
        <authorList>
            <person name="de Groot N.N."/>
        </authorList>
    </citation>
    <scope>NUCLEOTIDE SEQUENCE [LARGE SCALE GENOMIC DNA]</scope>
    <source>
        <strain evidence="8 9">DSM 15123</strain>
    </source>
</reference>
<comment type="similarity">
    <text evidence="2">Belongs to the GtrA family.</text>
</comment>
<dbReference type="GO" id="GO:0000271">
    <property type="term" value="P:polysaccharide biosynthetic process"/>
    <property type="evidence" value="ECO:0007669"/>
    <property type="project" value="InterPro"/>
</dbReference>
<protein>
    <submittedName>
        <fullName evidence="8">Putative flippase GtrA (Transmembrane translocase of bactoprenol-linked glucose)</fullName>
    </submittedName>
</protein>
<feature type="transmembrane region" description="Helical" evidence="6">
    <location>
        <begin position="103"/>
        <end position="124"/>
    </location>
</feature>
<feature type="transmembrane region" description="Helical" evidence="6">
    <location>
        <begin position="12"/>
        <end position="30"/>
    </location>
</feature>
<evidence type="ECO:0000313" key="9">
    <source>
        <dbReference type="Proteomes" id="UP000199531"/>
    </source>
</evidence>
<evidence type="ECO:0000256" key="4">
    <source>
        <dbReference type="ARBA" id="ARBA00022989"/>
    </source>
</evidence>
<dbReference type="Proteomes" id="UP000199531">
    <property type="component" value="Unassembled WGS sequence"/>
</dbReference>
<dbReference type="PANTHER" id="PTHR38459:SF1">
    <property type="entry name" value="PROPHAGE BACTOPRENOL-LINKED GLUCOSE TRANSLOCASE HOMOLOG"/>
    <property type="match status" value="1"/>
</dbReference>
<evidence type="ECO:0000259" key="7">
    <source>
        <dbReference type="Pfam" id="PF04138"/>
    </source>
</evidence>
<keyword evidence="3 6" id="KW-0812">Transmembrane</keyword>
<dbReference type="RefSeq" id="WP_091817353.1">
    <property type="nucleotide sequence ID" value="NZ_FOCW01000006.1"/>
</dbReference>
<evidence type="ECO:0000256" key="5">
    <source>
        <dbReference type="ARBA" id="ARBA00023136"/>
    </source>
</evidence>
<evidence type="ECO:0000256" key="3">
    <source>
        <dbReference type="ARBA" id="ARBA00022692"/>
    </source>
</evidence>
<comment type="subcellular location">
    <subcellularLocation>
        <location evidence="1">Membrane</location>
        <topology evidence="1">Multi-pass membrane protein</topology>
    </subcellularLocation>
</comment>
<evidence type="ECO:0000256" key="1">
    <source>
        <dbReference type="ARBA" id="ARBA00004141"/>
    </source>
</evidence>
<feature type="transmembrane region" description="Helical" evidence="6">
    <location>
        <begin position="42"/>
        <end position="62"/>
    </location>
</feature>
<evidence type="ECO:0000256" key="2">
    <source>
        <dbReference type="ARBA" id="ARBA00009399"/>
    </source>
</evidence>
<accession>A0A1H8JAJ9</accession>
<feature type="transmembrane region" description="Helical" evidence="6">
    <location>
        <begin position="74"/>
        <end position="97"/>
    </location>
</feature>
<dbReference type="OrthoDB" id="8562382at2"/>
<proteinExistence type="inferred from homology"/>
<dbReference type="EMBL" id="FOCW01000006">
    <property type="protein sequence ID" value="SEN77356.1"/>
    <property type="molecule type" value="Genomic_DNA"/>
</dbReference>
<name>A0A1H8JAJ9_9BURK</name>